<gene>
    <name evidence="1" type="ORF">KAOT1_06572</name>
</gene>
<organism evidence="1 2">
    <name type="scientific">Kordia algicida OT-1</name>
    <dbReference type="NCBI Taxonomy" id="391587"/>
    <lineage>
        <taxon>Bacteria</taxon>
        <taxon>Pseudomonadati</taxon>
        <taxon>Bacteroidota</taxon>
        <taxon>Flavobacteriia</taxon>
        <taxon>Flavobacteriales</taxon>
        <taxon>Flavobacteriaceae</taxon>
        <taxon>Kordia</taxon>
    </lineage>
</organism>
<sequence length="306" mass="35527">MEKIRSKKVVMIAIDRNSVEIPDILKDGSEKLKKELEEAIAYYSDPANTKAFKFKVYSNPTVKEALIKMSIGKCAYCESDILVTYVGDIEHFRPKGEIEELKATGNSKPGYYWLAANWDNLLLSCRNCNQKSKQRTASDDRLNSLGKMNQFPLFDETKRARSPEDNFQEEEKVRLLLNPCIEDPEEYFKYNINSGVIQPKKQEEFPKQRALASVKVFGLQRVPLVHARAKKAVQILKQMTRVERRYKDLLRAIDDEADDIPDRQEELDWEIEELHSFLNPTEEYLGMARQMIGEFMQKNFQLDISA</sequence>
<dbReference type="eggNOG" id="COG1403">
    <property type="taxonomic scope" value="Bacteria"/>
</dbReference>
<name>A9E4X3_9FLAO</name>
<dbReference type="AlphaFoldDB" id="A9E4X3"/>
<reference evidence="1 2" key="1">
    <citation type="journal article" date="2011" name="J. Bacteriol.">
        <title>Genome sequence of the algicidal bacterium Kordia algicida OT-1.</title>
        <authorList>
            <person name="Lee H.S."/>
            <person name="Kang S.G."/>
            <person name="Kwon K.K."/>
            <person name="Lee J.H."/>
            <person name="Kim S.J."/>
        </authorList>
    </citation>
    <scope>NUCLEOTIDE SEQUENCE [LARGE SCALE GENOMIC DNA]</scope>
    <source>
        <strain evidence="1 2">OT-1</strain>
    </source>
</reference>
<evidence type="ECO:0000313" key="2">
    <source>
        <dbReference type="Proteomes" id="UP000002945"/>
    </source>
</evidence>
<dbReference type="CDD" id="cd00085">
    <property type="entry name" value="HNHc"/>
    <property type="match status" value="1"/>
</dbReference>
<evidence type="ECO:0000313" key="1">
    <source>
        <dbReference type="EMBL" id="EDP95126.1"/>
    </source>
</evidence>
<dbReference type="InterPro" id="IPR003615">
    <property type="entry name" value="HNH_nuc"/>
</dbReference>
<protein>
    <recommendedName>
        <fullName evidence="3">HNH nuclease domain-containing protein</fullName>
    </recommendedName>
</protein>
<dbReference type="Gene3D" id="1.10.30.50">
    <property type="match status" value="1"/>
</dbReference>
<dbReference type="STRING" id="391587.KAOT1_06572"/>
<keyword evidence="2" id="KW-1185">Reference proteome</keyword>
<proteinExistence type="predicted"/>
<dbReference type="HOGENOM" id="CLU_071576_0_0_10"/>
<dbReference type="Proteomes" id="UP000002945">
    <property type="component" value="Unassembled WGS sequence"/>
</dbReference>
<comment type="caution">
    <text evidence="1">The sequence shown here is derived from an EMBL/GenBank/DDBJ whole genome shotgun (WGS) entry which is preliminary data.</text>
</comment>
<accession>A9E4X3</accession>
<evidence type="ECO:0008006" key="3">
    <source>
        <dbReference type="Google" id="ProtNLM"/>
    </source>
</evidence>
<dbReference type="EMBL" id="ABIB01000010">
    <property type="protein sequence ID" value="EDP95126.1"/>
    <property type="molecule type" value="Genomic_DNA"/>
</dbReference>